<dbReference type="Proteomes" id="UP001285441">
    <property type="component" value="Unassembled WGS sequence"/>
</dbReference>
<keyword evidence="5" id="KW-0808">Transferase</keyword>
<dbReference type="Pfam" id="PF00722">
    <property type="entry name" value="Glyco_hydro_16"/>
    <property type="match status" value="1"/>
</dbReference>
<dbReference type="GO" id="GO:0031505">
    <property type="term" value="P:fungal-type cell wall organization"/>
    <property type="evidence" value="ECO:0007669"/>
    <property type="project" value="TreeGrafter"/>
</dbReference>
<feature type="domain" description="GH16" evidence="15">
    <location>
        <begin position="35"/>
        <end position="232"/>
    </location>
</feature>
<organism evidence="16 17">
    <name type="scientific">Podospora didyma</name>
    <dbReference type="NCBI Taxonomy" id="330526"/>
    <lineage>
        <taxon>Eukaryota</taxon>
        <taxon>Fungi</taxon>
        <taxon>Dikarya</taxon>
        <taxon>Ascomycota</taxon>
        <taxon>Pezizomycotina</taxon>
        <taxon>Sordariomycetes</taxon>
        <taxon>Sordariomycetidae</taxon>
        <taxon>Sordariales</taxon>
        <taxon>Podosporaceae</taxon>
        <taxon>Podospora</taxon>
    </lineage>
</organism>
<protein>
    <recommendedName>
        <fullName evidence="3">chitinase</fullName>
        <ecNumber evidence="3">3.2.1.14</ecNumber>
    </recommendedName>
</protein>
<dbReference type="PROSITE" id="PS51762">
    <property type="entry name" value="GH16_2"/>
    <property type="match status" value="1"/>
</dbReference>
<proteinExistence type="inferred from homology"/>
<reference evidence="16" key="1">
    <citation type="journal article" date="2023" name="Mol. Phylogenet. Evol.">
        <title>Genome-scale phylogeny and comparative genomics of the fungal order Sordariales.</title>
        <authorList>
            <person name="Hensen N."/>
            <person name="Bonometti L."/>
            <person name="Westerberg I."/>
            <person name="Brannstrom I.O."/>
            <person name="Guillou S."/>
            <person name="Cros-Aarteil S."/>
            <person name="Calhoun S."/>
            <person name="Haridas S."/>
            <person name="Kuo A."/>
            <person name="Mondo S."/>
            <person name="Pangilinan J."/>
            <person name="Riley R."/>
            <person name="LaButti K."/>
            <person name="Andreopoulos B."/>
            <person name="Lipzen A."/>
            <person name="Chen C."/>
            <person name="Yan M."/>
            <person name="Daum C."/>
            <person name="Ng V."/>
            <person name="Clum A."/>
            <person name="Steindorff A."/>
            <person name="Ohm R.A."/>
            <person name="Martin F."/>
            <person name="Silar P."/>
            <person name="Natvig D.O."/>
            <person name="Lalanne C."/>
            <person name="Gautier V."/>
            <person name="Ament-Velasquez S.L."/>
            <person name="Kruys A."/>
            <person name="Hutchinson M.I."/>
            <person name="Powell A.J."/>
            <person name="Barry K."/>
            <person name="Miller A.N."/>
            <person name="Grigoriev I.V."/>
            <person name="Debuchy R."/>
            <person name="Gladieux P."/>
            <person name="Hiltunen Thoren M."/>
            <person name="Johannesson H."/>
        </authorList>
    </citation>
    <scope>NUCLEOTIDE SEQUENCE</scope>
    <source>
        <strain evidence="16">CBS 232.78</strain>
    </source>
</reference>
<name>A0AAE0K758_9PEZI</name>
<dbReference type="GO" id="GO:0005975">
    <property type="term" value="P:carbohydrate metabolic process"/>
    <property type="evidence" value="ECO:0007669"/>
    <property type="project" value="InterPro"/>
</dbReference>
<evidence type="ECO:0000256" key="1">
    <source>
        <dbReference type="ARBA" id="ARBA00000822"/>
    </source>
</evidence>
<dbReference type="PANTHER" id="PTHR10963">
    <property type="entry name" value="GLYCOSYL HYDROLASE-RELATED"/>
    <property type="match status" value="1"/>
</dbReference>
<dbReference type="GO" id="GO:0016020">
    <property type="term" value="C:membrane"/>
    <property type="evidence" value="ECO:0007669"/>
    <property type="project" value="UniProtKB-SubCell"/>
</dbReference>
<evidence type="ECO:0000256" key="4">
    <source>
        <dbReference type="ARBA" id="ARBA00022676"/>
    </source>
</evidence>
<gene>
    <name evidence="16" type="ORF">B0H63DRAFT_441151</name>
</gene>
<evidence type="ECO:0000256" key="13">
    <source>
        <dbReference type="ARBA" id="ARBA00093308"/>
    </source>
</evidence>
<dbReference type="Gene3D" id="2.60.120.200">
    <property type="match status" value="1"/>
</dbReference>
<dbReference type="CDD" id="cd02183">
    <property type="entry name" value="GH16_fungal_CRH1_transglycosylase"/>
    <property type="match status" value="1"/>
</dbReference>
<keyword evidence="4" id="KW-0328">Glycosyltransferase</keyword>
<keyword evidence="11" id="KW-0961">Cell wall biogenesis/degradation</keyword>
<comment type="catalytic activity">
    <reaction evidence="1">
        <text>Random endo-hydrolysis of N-acetyl-beta-D-glucosaminide (1-&gt;4)-beta-linkages in chitin and chitodextrins.</text>
        <dbReference type="EC" id="3.2.1.14"/>
    </reaction>
</comment>
<accession>A0AAE0K758</accession>
<keyword evidence="6 14" id="KW-0732">Signal</keyword>
<evidence type="ECO:0000313" key="16">
    <source>
        <dbReference type="EMBL" id="KAK3370711.1"/>
    </source>
</evidence>
<reference evidence="16" key="2">
    <citation type="submission" date="2023-06" db="EMBL/GenBank/DDBJ databases">
        <authorList>
            <consortium name="Lawrence Berkeley National Laboratory"/>
            <person name="Haridas S."/>
            <person name="Hensen N."/>
            <person name="Bonometti L."/>
            <person name="Westerberg I."/>
            <person name="Brannstrom I.O."/>
            <person name="Guillou S."/>
            <person name="Cros-Aarteil S."/>
            <person name="Calhoun S."/>
            <person name="Kuo A."/>
            <person name="Mondo S."/>
            <person name="Pangilinan J."/>
            <person name="Riley R."/>
            <person name="LaButti K."/>
            <person name="Andreopoulos B."/>
            <person name="Lipzen A."/>
            <person name="Chen C."/>
            <person name="Yanf M."/>
            <person name="Daum C."/>
            <person name="Ng V."/>
            <person name="Clum A."/>
            <person name="Steindorff A."/>
            <person name="Ohm R."/>
            <person name="Martin F."/>
            <person name="Silar P."/>
            <person name="Natvig D."/>
            <person name="Lalanne C."/>
            <person name="Gautier V."/>
            <person name="Ament-velasquez S.L."/>
            <person name="Kruys A."/>
            <person name="Hutchinson M.I."/>
            <person name="Powell A.J."/>
            <person name="Barry K."/>
            <person name="Miller A.N."/>
            <person name="Grigoriev I.V."/>
            <person name="Debuchy R."/>
            <person name="Gladieux P."/>
            <person name="Thoren M.H."/>
            <person name="Johannesson H."/>
        </authorList>
    </citation>
    <scope>NUCLEOTIDE SEQUENCE</scope>
    <source>
        <strain evidence="16">CBS 232.78</strain>
    </source>
</reference>
<dbReference type="SUPFAM" id="SSF49899">
    <property type="entry name" value="Concanavalin A-like lectins/glucanases"/>
    <property type="match status" value="1"/>
</dbReference>
<evidence type="ECO:0000256" key="5">
    <source>
        <dbReference type="ARBA" id="ARBA00022679"/>
    </source>
</evidence>
<comment type="caution">
    <text evidence="16">The sequence shown here is derived from an EMBL/GenBank/DDBJ whole genome shotgun (WGS) entry which is preliminary data.</text>
</comment>
<evidence type="ECO:0000256" key="3">
    <source>
        <dbReference type="ARBA" id="ARBA00012729"/>
    </source>
</evidence>
<dbReference type="GO" id="GO:0016757">
    <property type="term" value="F:glycosyltransferase activity"/>
    <property type="evidence" value="ECO:0007669"/>
    <property type="project" value="UniProtKB-KW"/>
</dbReference>
<dbReference type="GO" id="GO:0008843">
    <property type="term" value="F:endochitinase activity"/>
    <property type="evidence" value="ECO:0007669"/>
    <property type="project" value="UniProtKB-EC"/>
</dbReference>
<dbReference type="PANTHER" id="PTHR10963:SF68">
    <property type="entry name" value="GLYCOSIDASE CRH1-RELATED"/>
    <property type="match status" value="1"/>
</dbReference>
<evidence type="ECO:0000256" key="14">
    <source>
        <dbReference type="SAM" id="SignalP"/>
    </source>
</evidence>
<dbReference type="InterPro" id="IPR013320">
    <property type="entry name" value="ConA-like_dom_sf"/>
</dbReference>
<keyword evidence="7" id="KW-0378">Hydrolase</keyword>
<keyword evidence="17" id="KW-1185">Reference proteome</keyword>
<feature type="signal peptide" evidence="14">
    <location>
        <begin position="1"/>
        <end position="21"/>
    </location>
</feature>
<dbReference type="GO" id="GO:0009277">
    <property type="term" value="C:fungal-type cell wall"/>
    <property type="evidence" value="ECO:0007669"/>
    <property type="project" value="TreeGrafter"/>
</dbReference>
<keyword evidence="8" id="KW-0472">Membrane</keyword>
<comment type="function">
    <text evidence="13">Dual chitinase/transglycosylase that plays a role in cell wall architecture. Chitinase and transglycosylase activities are coupled. Required for the polysaccharide cross-linking at the septa and the cell wall. More specifically, transfers chitin to 1,6-beta-glucan in the cell wall.</text>
</comment>
<comment type="subcellular location">
    <subcellularLocation>
        <location evidence="2">Membrane</location>
    </subcellularLocation>
</comment>
<evidence type="ECO:0000256" key="7">
    <source>
        <dbReference type="ARBA" id="ARBA00022801"/>
    </source>
</evidence>
<dbReference type="InterPro" id="IPR000757">
    <property type="entry name" value="Beta-glucanase-like"/>
</dbReference>
<evidence type="ECO:0000256" key="6">
    <source>
        <dbReference type="ARBA" id="ARBA00022729"/>
    </source>
</evidence>
<keyword evidence="9" id="KW-0325">Glycoprotein</keyword>
<evidence type="ECO:0000256" key="11">
    <source>
        <dbReference type="ARBA" id="ARBA00023316"/>
    </source>
</evidence>
<dbReference type="EC" id="3.2.1.14" evidence="3"/>
<keyword evidence="10" id="KW-0326">Glycosidase</keyword>
<evidence type="ECO:0000256" key="12">
    <source>
        <dbReference type="ARBA" id="ARBA00038074"/>
    </source>
</evidence>
<evidence type="ECO:0000256" key="8">
    <source>
        <dbReference type="ARBA" id="ARBA00023136"/>
    </source>
</evidence>
<dbReference type="FunFam" id="2.60.120.200:FF:000152">
    <property type="entry name" value="Cell wall glucanase"/>
    <property type="match status" value="1"/>
</dbReference>
<dbReference type="AlphaFoldDB" id="A0AAE0K758"/>
<sequence length="346" mass="37098">MTSSIWPSFLGFLALIALGSCQTWTTCSPTLRQCPADAGLTSPTYFVDFTRGATDQWKSIGTGDVTYSSSGAAFTISRKGQSPTLETAWYFFFGRAEVHMRAAPGTGIVSCIVLESDDLDEIDWEWLGGSPNEVQTNYFGKGNTTTYDRGGKSGVINTQGATHNYTIDWTPAAITWYIDSVVVRTLAYTDAVGGKNFPQTPMRLKLGIWAGGDPDNANGTIAWAGGVTDYGKGPFTMVVESVTVTNANPAKSYSYSDFSGDWTSIVKNSYYATSSRAKGLAGDEVGIGSSLYEGFKLGSGSDTDNAPLLENMVSRGISNVVRGSGCPWIICVIWLPVGVVLLPFFF</sequence>
<dbReference type="InterPro" id="IPR050546">
    <property type="entry name" value="Glycosyl_Hydrlase_16"/>
</dbReference>
<comment type="similarity">
    <text evidence="12">Belongs to the glycosyl hydrolase 16 family. CRH1 subfamily.</text>
</comment>
<evidence type="ECO:0000256" key="2">
    <source>
        <dbReference type="ARBA" id="ARBA00004370"/>
    </source>
</evidence>
<dbReference type="EMBL" id="JAULSW010000009">
    <property type="protein sequence ID" value="KAK3370711.1"/>
    <property type="molecule type" value="Genomic_DNA"/>
</dbReference>
<evidence type="ECO:0000259" key="15">
    <source>
        <dbReference type="PROSITE" id="PS51762"/>
    </source>
</evidence>
<feature type="chain" id="PRO_5042065335" description="chitinase" evidence="14">
    <location>
        <begin position="22"/>
        <end position="346"/>
    </location>
</feature>
<evidence type="ECO:0000313" key="17">
    <source>
        <dbReference type="Proteomes" id="UP001285441"/>
    </source>
</evidence>
<evidence type="ECO:0000256" key="9">
    <source>
        <dbReference type="ARBA" id="ARBA00023180"/>
    </source>
</evidence>
<evidence type="ECO:0000256" key="10">
    <source>
        <dbReference type="ARBA" id="ARBA00023295"/>
    </source>
</evidence>